<dbReference type="PROSITE" id="PS51257">
    <property type="entry name" value="PROKAR_LIPOPROTEIN"/>
    <property type="match status" value="1"/>
</dbReference>
<protein>
    <recommendedName>
        <fullName evidence="4">Carboxypeptidase regulatory-like domain-containing protein</fullName>
    </recommendedName>
</protein>
<feature type="chain" id="PRO_5021832195" description="Carboxypeptidase regulatory-like domain-containing protein" evidence="1">
    <location>
        <begin position="28"/>
        <end position="478"/>
    </location>
</feature>
<evidence type="ECO:0000256" key="1">
    <source>
        <dbReference type="SAM" id="SignalP"/>
    </source>
</evidence>
<sequence>MHNQRRMFLGALAAGLLLVAGCSTQQAQGPVGVEVQGTLVDLCGQPVPYNTVYVPGSDPVLTDAEGHFTITGVQTPYDLVINNVYLSEFAGEGDASLLVVRGLTRTDPYLAVNPRNGSSCASASVAGTLTPASPSDITTKEAVALLLPPYRNRDFSYDDTFFTSLRFDPALAGDATLLGLRWQTDADDNAVAFSDPARSDLGAAVASVTLQDGGDVTGQTLALSPEGISTRTVTASTELSAVMSLAEVGHYVTYQGEDTRIRTGRFSIDGGTAETSFSFAAPTGSDLGSLISAEAYYGEGRGIFKSLGNTTPLDLSSIDGSVVVWRQVPSEGDAVTLSFPDPVVPYAPVSGSVVKPCETVFRWTGPEGALYDVVFGLWFPSTDQSLAVEVLTADTELAIPSYADLGGVPDANAYVWWFLQAAAGEALPTSVDEVASAAGAQTAAAMNMGYALPGASGYRFWVDAGQFSFPDTQAPGYF</sequence>
<name>A0A511RKZ5_9DEIN</name>
<comment type="caution">
    <text evidence="2">The sequence shown here is derived from an EMBL/GenBank/DDBJ whole genome shotgun (WGS) entry which is preliminary data.</text>
</comment>
<dbReference type="Proteomes" id="UP000321827">
    <property type="component" value="Unassembled WGS sequence"/>
</dbReference>
<dbReference type="AlphaFoldDB" id="A0A511RKZ5"/>
<accession>A0A511RKZ5</accession>
<organism evidence="2 3">
    <name type="scientific">Oceanithermus desulfurans NBRC 100063</name>
    <dbReference type="NCBI Taxonomy" id="1227550"/>
    <lineage>
        <taxon>Bacteria</taxon>
        <taxon>Thermotogati</taxon>
        <taxon>Deinococcota</taxon>
        <taxon>Deinococci</taxon>
        <taxon>Thermales</taxon>
        <taxon>Thermaceae</taxon>
        <taxon>Oceanithermus</taxon>
    </lineage>
</organism>
<keyword evidence="1" id="KW-0732">Signal</keyword>
<reference evidence="2 3" key="1">
    <citation type="submission" date="2019-07" db="EMBL/GenBank/DDBJ databases">
        <title>Whole genome shotgun sequence of Oceanithermus desulfurans NBRC 100063.</title>
        <authorList>
            <person name="Hosoyama A."/>
            <person name="Uohara A."/>
            <person name="Ohji S."/>
            <person name="Ichikawa N."/>
        </authorList>
    </citation>
    <scope>NUCLEOTIDE SEQUENCE [LARGE SCALE GENOMIC DNA]</scope>
    <source>
        <strain evidence="2 3">NBRC 100063</strain>
    </source>
</reference>
<dbReference type="InterPro" id="IPR008969">
    <property type="entry name" value="CarboxyPept-like_regulatory"/>
</dbReference>
<proteinExistence type="predicted"/>
<evidence type="ECO:0000313" key="2">
    <source>
        <dbReference type="EMBL" id="GEM90331.1"/>
    </source>
</evidence>
<evidence type="ECO:0008006" key="4">
    <source>
        <dbReference type="Google" id="ProtNLM"/>
    </source>
</evidence>
<dbReference type="SUPFAM" id="SSF49464">
    <property type="entry name" value="Carboxypeptidase regulatory domain-like"/>
    <property type="match status" value="1"/>
</dbReference>
<evidence type="ECO:0000313" key="3">
    <source>
        <dbReference type="Proteomes" id="UP000321827"/>
    </source>
</evidence>
<feature type="signal peptide" evidence="1">
    <location>
        <begin position="1"/>
        <end position="27"/>
    </location>
</feature>
<gene>
    <name evidence="2" type="ORF">ODE01S_17650</name>
</gene>
<dbReference type="EMBL" id="BJXN01000012">
    <property type="protein sequence ID" value="GEM90331.1"/>
    <property type="molecule type" value="Genomic_DNA"/>
</dbReference>
<dbReference type="RefSeq" id="WP_147147968.1">
    <property type="nucleotide sequence ID" value="NZ_BJXN01000012.1"/>
</dbReference>